<dbReference type="AlphaFoldDB" id="A0AAE6NVN8"/>
<keyword evidence="3" id="KW-0998">Cell outer membrane</keyword>
<dbReference type="EMBL" id="CP044426">
    <property type="protein sequence ID" value="QFG37015.1"/>
    <property type="molecule type" value="Genomic_DNA"/>
</dbReference>
<evidence type="ECO:0000256" key="2">
    <source>
        <dbReference type="ARBA" id="ARBA00023136"/>
    </source>
</evidence>
<protein>
    <submittedName>
        <fullName evidence="5">Uncharacterized protein</fullName>
    </submittedName>
</protein>
<organism evidence="5 6">
    <name type="scientific">Paracoccus pantotrophus</name>
    <name type="common">Thiosphaera pantotropha</name>
    <dbReference type="NCBI Taxonomy" id="82367"/>
    <lineage>
        <taxon>Bacteria</taxon>
        <taxon>Pseudomonadati</taxon>
        <taxon>Pseudomonadota</taxon>
        <taxon>Alphaproteobacteria</taxon>
        <taxon>Rhodobacterales</taxon>
        <taxon>Paracoccaceae</taxon>
        <taxon>Paracoccus</taxon>
    </lineage>
</organism>
<reference evidence="5 6" key="1">
    <citation type="submission" date="2019-01" db="EMBL/GenBank/DDBJ databases">
        <title>Complete Genome Sequence and Annotation of the Paracoccus pantotrophus type strain DSM 2944.</title>
        <authorList>
            <person name="Bockwoldt J.A."/>
            <person name="Zimmermann M."/>
            <person name="Tiso T."/>
            <person name="Blank L.M."/>
        </authorList>
    </citation>
    <scope>NUCLEOTIDE SEQUENCE [LARGE SCALE GENOMIC DNA]</scope>
    <source>
        <strain evidence="5 6">DSM 2944</strain>
    </source>
</reference>
<accession>A0AAE6NVN8</accession>
<dbReference type="RefSeq" id="WP_147428200.1">
    <property type="nucleotide sequence ID" value="NZ_CP044426.1"/>
</dbReference>
<keyword evidence="2" id="KW-0472">Membrane</keyword>
<evidence type="ECO:0000256" key="3">
    <source>
        <dbReference type="ARBA" id="ARBA00023237"/>
    </source>
</evidence>
<dbReference type="KEGG" id="ppan:ESD82_12570"/>
<evidence type="ECO:0000313" key="6">
    <source>
        <dbReference type="Proteomes" id="UP000326453"/>
    </source>
</evidence>
<proteinExistence type="predicted"/>
<feature type="region of interest" description="Disordered" evidence="4">
    <location>
        <begin position="130"/>
        <end position="151"/>
    </location>
</feature>
<name>A0AAE6NVN8_PARPN</name>
<dbReference type="GO" id="GO:0009279">
    <property type="term" value="C:cell outer membrane"/>
    <property type="evidence" value="ECO:0007669"/>
    <property type="project" value="UniProtKB-SubCell"/>
</dbReference>
<dbReference type="Gene3D" id="2.40.170.20">
    <property type="entry name" value="TonB-dependent receptor, beta-barrel domain"/>
    <property type="match status" value="1"/>
</dbReference>
<dbReference type="GeneID" id="51371410"/>
<evidence type="ECO:0000313" key="5">
    <source>
        <dbReference type="EMBL" id="QFG37015.1"/>
    </source>
</evidence>
<evidence type="ECO:0000256" key="4">
    <source>
        <dbReference type="SAM" id="MobiDB-lite"/>
    </source>
</evidence>
<dbReference type="Proteomes" id="UP000326453">
    <property type="component" value="Chromosome 1"/>
</dbReference>
<evidence type="ECO:0000256" key="1">
    <source>
        <dbReference type="ARBA" id="ARBA00004442"/>
    </source>
</evidence>
<gene>
    <name evidence="5" type="ORF">ESD82_12570</name>
</gene>
<comment type="subcellular location">
    <subcellularLocation>
        <location evidence="1">Cell outer membrane</location>
    </subcellularLocation>
</comment>
<dbReference type="InterPro" id="IPR036942">
    <property type="entry name" value="Beta-barrel_TonB_sf"/>
</dbReference>
<sequence length="187" mass="20455">MVTTHVKTVMDPRRAWIHLDRDADGNHVFPPDRETGDGPEGYGTRYAGSDRQSNLNAVLNGDFRALGRDHRLVPGAMASRGEGHYCGYGRGENVPVSPYRLDGRYPASAPRAGLLPGQRAPAICHLRYRPVQPDRPDQGDREGAGELAGRARTRRSFSGMVTPYLGFTYGIDPTHAAYGSVTCIHQP</sequence>
<feature type="compositionally biased region" description="Basic and acidic residues" evidence="4">
    <location>
        <begin position="132"/>
        <end position="144"/>
    </location>
</feature>